<evidence type="ECO:0000313" key="5">
    <source>
        <dbReference type="Proteomes" id="UP000323188"/>
    </source>
</evidence>
<feature type="domain" description="ABC transporter" evidence="3">
    <location>
        <begin position="2"/>
        <end position="209"/>
    </location>
</feature>
<reference evidence="4 5" key="1">
    <citation type="submission" date="2019-09" db="EMBL/GenBank/DDBJ databases">
        <authorList>
            <person name="Khan S.A."/>
            <person name="Jeon C.O."/>
            <person name="Chun B.H."/>
            <person name="Jeong S.E."/>
        </authorList>
    </citation>
    <scope>NUCLEOTIDE SEQUENCE [LARGE SCALE GENOMIC DNA]</scope>
    <source>
        <strain evidence="4 5">KCTC 42508</strain>
    </source>
</reference>
<dbReference type="InterPro" id="IPR015854">
    <property type="entry name" value="ABC_transpr_LolD-like"/>
</dbReference>
<dbReference type="EMBL" id="VUOE01000001">
    <property type="protein sequence ID" value="KAA2218672.1"/>
    <property type="molecule type" value="Genomic_DNA"/>
</dbReference>
<keyword evidence="2 4" id="KW-0067">ATP-binding</keyword>
<sequence length="209" mass="23510">MIRTQGLTFTYDTDDAVFNFPDISLPENEHLLILGKSGIGKTTFLHLLAGLLSPIQGEIQIGKVKVHQLSTRQTNKFRGKNIGLVFQKNHAIQSLNVIENLEARLFFAKQTLNQETMTEVLKQLDIADCKNKKVQELSEGQLQRLGIAMALVHQPKVILADEPTSSLDDENCNKVMNLLIQQAKAHHANLIVITHDNRIKPMFKNHMAL</sequence>
<keyword evidence="1" id="KW-0547">Nucleotide-binding</keyword>
<gene>
    <name evidence="4" type="ORF">F0361_03345</name>
</gene>
<dbReference type="Proteomes" id="UP000323188">
    <property type="component" value="Unassembled WGS sequence"/>
</dbReference>
<name>A0A5B2TWA2_9FLAO</name>
<evidence type="ECO:0000256" key="1">
    <source>
        <dbReference type="ARBA" id="ARBA00022741"/>
    </source>
</evidence>
<dbReference type="PANTHER" id="PTHR24220:SF659">
    <property type="entry name" value="TRANSPORTER, PUTATIVE-RELATED"/>
    <property type="match status" value="1"/>
</dbReference>
<accession>A0A5B2TWA2</accession>
<protein>
    <submittedName>
        <fullName evidence="4">ATP-binding cassette domain-containing protein</fullName>
    </submittedName>
</protein>
<dbReference type="SUPFAM" id="SSF52540">
    <property type="entry name" value="P-loop containing nucleoside triphosphate hydrolases"/>
    <property type="match status" value="1"/>
</dbReference>
<dbReference type="PROSITE" id="PS50893">
    <property type="entry name" value="ABC_TRANSPORTER_2"/>
    <property type="match status" value="1"/>
</dbReference>
<evidence type="ECO:0000313" key="4">
    <source>
        <dbReference type="EMBL" id="KAA2218672.1"/>
    </source>
</evidence>
<evidence type="ECO:0000259" key="3">
    <source>
        <dbReference type="PROSITE" id="PS50893"/>
    </source>
</evidence>
<dbReference type="InterPro" id="IPR003593">
    <property type="entry name" value="AAA+_ATPase"/>
</dbReference>
<dbReference type="PANTHER" id="PTHR24220">
    <property type="entry name" value="IMPORT ATP-BINDING PROTEIN"/>
    <property type="match status" value="1"/>
</dbReference>
<organism evidence="4 5">
    <name type="scientific">Maribacter flavus</name>
    <dbReference type="NCBI Taxonomy" id="1658664"/>
    <lineage>
        <taxon>Bacteria</taxon>
        <taxon>Pseudomonadati</taxon>
        <taxon>Bacteroidota</taxon>
        <taxon>Flavobacteriia</taxon>
        <taxon>Flavobacteriales</taxon>
        <taxon>Flavobacteriaceae</taxon>
        <taxon>Maribacter</taxon>
    </lineage>
</organism>
<evidence type="ECO:0000256" key="2">
    <source>
        <dbReference type="ARBA" id="ARBA00022840"/>
    </source>
</evidence>
<dbReference type="InterPro" id="IPR027417">
    <property type="entry name" value="P-loop_NTPase"/>
</dbReference>
<dbReference type="Pfam" id="PF00005">
    <property type="entry name" value="ABC_tran"/>
    <property type="match status" value="1"/>
</dbReference>
<dbReference type="GO" id="GO:0016887">
    <property type="term" value="F:ATP hydrolysis activity"/>
    <property type="evidence" value="ECO:0007669"/>
    <property type="project" value="InterPro"/>
</dbReference>
<dbReference type="SMART" id="SM00382">
    <property type="entry name" value="AAA"/>
    <property type="match status" value="1"/>
</dbReference>
<comment type="caution">
    <text evidence="4">The sequence shown here is derived from an EMBL/GenBank/DDBJ whole genome shotgun (WGS) entry which is preliminary data.</text>
</comment>
<dbReference type="AlphaFoldDB" id="A0A5B2TWA2"/>
<dbReference type="GO" id="GO:0005524">
    <property type="term" value="F:ATP binding"/>
    <property type="evidence" value="ECO:0007669"/>
    <property type="project" value="UniProtKB-KW"/>
</dbReference>
<dbReference type="RefSeq" id="WP_154917219.1">
    <property type="nucleotide sequence ID" value="NZ_VUOE01000001.1"/>
</dbReference>
<proteinExistence type="predicted"/>
<dbReference type="InterPro" id="IPR003439">
    <property type="entry name" value="ABC_transporter-like_ATP-bd"/>
</dbReference>
<dbReference type="GO" id="GO:0005886">
    <property type="term" value="C:plasma membrane"/>
    <property type="evidence" value="ECO:0007669"/>
    <property type="project" value="TreeGrafter"/>
</dbReference>
<dbReference type="GO" id="GO:0022857">
    <property type="term" value="F:transmembrane transporter activity"/>
    <property type="evidence" value="ECO:0007669"/>
    <property type="project" value="TreeGrafter"/>
</dbReference>
<dbReference type="Gene3D" id="3.40.50.300">
    <property type="entry name" value="P-loop containing nucleotide triphosphate hydrolases"/>
    <property type="match status" value="1"/>
</dbReference>